<feature type="compositionally biased region" description="Acidic residues" evidence="1">
    <location>
        <begin position="303"/>
        <end position="315"/>
    </location>
</feature>
<keyword evidence="3" id="KW-0732">Signal</keyword>
<evidence type="ECO:0000256" key="2">
    <source>
        <dbReference type="SAM" id="Phobius"/>
    </source>
</evidence>
<feature type="chain" id="PRO_5045596883" evidence="3">
    <location>
        <begin position="20"/>
        <end position="321"/>
    </location>
</feature>
<dbReference type="EMBL" id="JBBPEH010000004">
    <property type="protein sequence ID" value="KAK7539622.1"/>
    <property type="molecule type" value="Genomic_DNA"/>
</dbReference>
<gene>
    <name evidence="4" type="ORF">J3D65DRAFT_286639</name>
</gene>
<evidence type="ECO:0000256" key="3">
    <source>
        <dbReference type="SAM" id="SignalP"/>
    </source>
</evidence>
<evidence type="ECO:0000256" key="1">
    <source>
        <dbReference type="SAM" id="MobiDB-lite"/>
    </source>
</evidence>
<dbReference type="RefSeq" id="XP_066656893.1">
    <property type="nucleotide sequence ID" value="XM_066795122.1"/>
</dbReference>
<name>A0ABR1LWQ1_9PEZI</name>
<keyword evidence="2" id="KW-1133">Transmembrane helix</keyword>
<evidence type="ECO:0000313" key="5">
    <source>
        <dbReference type="Proteomes" id="UP001360953"/>
    </source>
</evidence>
<keyword evidence="2" id="KW-0472">Membrane</keyword>
<comment type="caution">
    <text evidence="4">The sequence shown here is derived from an EMBL/GenBank/DDBJ whole genome shotgun (WGS) entry which is preliminary data.</text>
</comment>
<protein>
    <submittedName>
        <fullName evidence="4">Uncharacterized protein</fullName>
    </submittedName>
</protein>
<feature type="transmembrane region" description="Helical" evidence="2">
    <location>
        <begin position="257"/>
        <end position="277"/>
    </location>
</feature>
<evidence type="ECO:0000313" key="4">
    <source>
        <dbReference type="EMBL" id="KAK7539622.1"/>
    </source>
</evidence>
<keyword evidence="2" id="KW-0812">Transmembrane</keyword>
<keyword evidence="5" id="KW-1185">Reference proteome</keyword>
<dbReference type="GeneID" id="92028028"/>
<proteinExistence type="predicted"/>
<sequence length="321" mass="35984">MLRSIVVVLFILFVPSVLSLPFCFSSRSVRKPRKILDSAFDSEHGRVDDPHRLILKLDCPNYPLDRVADSDKWATNDATLIYDLIVFDKATGELRWSVERPQEPGIHAGFHSPGPLVGANPFNPSVNIIGPSSLTVEEYLIGDANAIPLDVPVVTETVSIPNRFNWNITRVSFINGLCFANGPDSTDPINIPVVLAYLLHHANRKAEIVWWELQDVNDFRAETSDPKMPPLLDRRLSHDYRAWLQPQCDCTTLSDQMARWLVFGALVIALLIAGAIFESWVVQTGGRSNVCNCKEEQLGSSSETDEGNIDEELEERLERHP</sequence>
<organism evidence="4 5">
    <name type="scientific">Phyllosticta citribraziliensis</name>
    <dbReference type="NCBI Taxonomy" id="989973"/>
    <lineage>
        <taxon>Eukaryota</taxon>
        <taxon>Fungi</taxon>
        <taxon>Dikarya</taxon>
        <taxon>Ascomycota</taxon>
        <taxon>Pezizomycotina</taxon>
        <taxon>Dothideomycetes</taxon>
        <taxon>Dothideomycetes incertae sedis</taxon>
        <taxon>Botryosphaeriales</taxon>
        <taxon>Phyllostictaceae</taxon>
        <taxon>Phyllosticta</taxon>
    </lineage>
</organism>
<dbReference type="Proteomes" id="UP001360953">
    <property type="component" value="Unassembled WGS sequence"/>
</dbReference>
<feature type="region of interest" description="Disordered" evidence="1">
    <location>
        <begin position="297"/>
        <end position="321"/>
    </location>
</feature>
<accession>A0ABR1LWQ1</accession>
<feature type="signal peptide" evidence="3">
    <location>
        <begin position="1"/>
        <end position="19"/>
    </location>
</feature>
<reference evidence="4 5" key="1">
    <citation type="submission" date="2024-04" db="EMBL/GenBank/DDBJ databases">
        <title>Phyllosticta paracitricarpa is synonymous to the EU quarantine fungus P. citricarpa based on phylogenomic analyses.</title>
        <authorList>
            <consortium name="Lawrence Berkeley National Laboratory"/>
            <person name="Van ingen-buijs V.A."/>
            <person name="Van westerhoven A.C."/>
            <person name="Haridas S."/>
            <person name="Skiadas P."/>
            <person name="Martin F."/>
            <person name="Groenewald J.Z."/>
            <person name="Crous P.W."/>
            <person name="Seidl M.F."/>
        </authorList>
    </citation>
    <scope>NUCLEOTIDE SEQUENCE [LARGE SCALE GENOMIC DNA]</scope>
    <source>
        <strain evidence="4 5">CPC 17464</strain>
    </source>
</reference>